<evidence type="ECO:0000256" key="4">
    <source>
        <dbReference type="ARBA" id="ARBA00022448"/>
    </source>
</evidence>
<proteinExistence type="inferred from homology"/>
<keyword evidence="15" id="KW-1185">Reference proteome</keyword>
<feature type="transmembrane region" description="Helical" evidence="13">
    <location>
        <begin position="469"/>
        <end position="486"/>
    </location>
</feature>
<evidence type="ECO:0000256" key="9">
    <source>
        <dbReference type="ARBA" id="ARBA00023136"/>
    </source>
</evidence>
<comment type="subcellular location">
    <subcellularLocation>
        <location evidence="2">Apical cell membrane</location>
    </subcellularLocation>
    <subcellularLocation>
        <location evidence="13">Cell membrane</location>
        <topology evidence="13">Multi-pass membrane protein</topology>
    </subcellularLocation>
    <subcellularLocation>
        <location evidence="1">Membrane</location>
        <topology evidence="1">Multi-pass membrane protein</topology>
    </subcellularLocation>
</comment>
<dbReference type="InterPro" id="IPR007603">
    <property type="entry name" value="Choline_transptr-like"/>
</dbReference>
<feature type="transmembrane region" description="Helical" evidence="13">
    <location>
        <begin position="26"/>
        <end position="49"/>
    </location>
</feature>
<evidence type="ECO:0000313" key="14">
    <source>
        <dbReference type="Ensembl" id="ENSPNAP00000019572.2"/>
    </source>
</evidence>
<feature type="transmembrane region" description="Helical" evidence="13">
    <location>
        <begin position="421"/>
        <end position="449"/>
    </location>
</feature>
<dbReference type="OMA" id="HYAFIPA"/>
<sequence length="681" mass="77628">MSRFYTHKNQKEQQISHNVVESCTDVICCVLFMAAIVGYMTIGVLAWLFGDPRHVFFSRNSTGMFCGAGVNINEPNVFYIDILKCDTETNEMATTLKGHQCPTTQVCVKECPSEFWKLPPEAYASDALPKDFFQQKYCDPSLDLVHTTLTVQDILDQELCPYFYTPTLGRCLPSFDPKHVPADFILPGLSTVDDTVKHIKNAMGSLVSGLNSKSVGVRVFEDFATSWYWILIGLLAAMIISVVFMLLMRYWVSLLVWLLIVGVLAVGAYGIYHCYWEYNNYRHSKLTLGDLGFNSKFSVYLQVKETWLAFLVILCLVELVLLLLLKSLGNKISNALALLEESSRAVSYVMSTLAYPLVTFILLVVCVCYWGVTITKSHIALPYTFNALAYSTCPTVHCVFFKYDDEGFFQRNAAYLQIFNVLAFLWCVNFIIALGQCTLASTFATFYWAFSKPDNIPPYPLLQAFIWTLRYHVGSMAFGAVILTLFEFPRIFLEYLDHKFRDCQNSCCRFVKMSLKCCFWFLNKFLKFVNRNTYIMIAVYGDSFCVSAKNAYMLLMRNIGRVVILNNVTNMLLFFGKLLVAGSVGILATAFFSGHITLPDATFQAELLHYYWVPIIMVAVGAYLIAQGFFSVYSMCIDTLFLCFLDDLERNNGTTQRPYYMSRSLMRILHHNSPKTMLLKY</sequence>
<keyword evidence="10" id="KW-0325">Glycoprotein</keyword>
<comment type="function">
    <text evidence="13">Choline transporter.</text>
</comment>
<feature type="transmembrane region" description="Helical" evidence="13">
    <location>
        <begin position="608"/>
        <end position="626"/>
    </location>
</feature>
<comment type="similarity">
    <text evidence="3 13">Belongs to the CTL (choline transporter-like) family.</text>
</comment>
<keyword evidence="8 13" id="KW-1133">Transmembrane helix</keyword>
<protein>
    <recommendedName>
        <fullName evidence="13">Choline transporter-like protein</fullName>
    </recommendedName>
</protein>
<dbReference type="Proteomes" id="UP001501920">
    <property type="component" value="Chromosome 24"/>
</dbReference>
<evidence type="ECO:0000256" key="12">
    <source>
        <dbReference type="ARBA" id="ARBA00036880"/>
    </source>
</evidence>
<evidence type="ECO:0000256" key="7">
    <source>
        <dbReference type="ARBA" id="ARBA00022692"/>
    </source>
</evidence>
<evidence type="ECO:0000256" key="6">
    <source>
        <dbReference type="ARBA" id="ARBA00022475"/>
    </source>
</evidence>
<dbReference type="PANTHER" id="PTHR12385">
    <property type="entry name" value="CHOLINE TRANSPORTER-LIKE (SLC FAMILY 44)"/>
    <property type="match status" value="1"/>
</dbReference>
<feature type="transmembrane region" description="Helical" evidence="13">
    <location>
        <begin position="378"/>
        <end position="400"/>
    </location>
</feature>
<dbReference type="STRING" id="42514.ENSPNAP00000019572"/>
<dbReference type="Pfam" id="PF04515">
    <property type="entry name" value="Choline_transpo"/>
    <property type="match status" value="1"/>
</dbReference>
<keyword evidence="7 13" id="KW-0812">Transmembrane</keyword>
<feature type="transmembrane region" description="Helical" evidence="13">
    <location>
        <begin position="572"/>
        <end position="596"/>
    </location>
</feature>
<feature type="transmembrane region" description="Helical" evidence="13">
    <location>
        <begin position="307"/>
        <end position="325"/>
    </location>
</feature>
<reference evidence="14 15" key="1">
    <citation type="submission" date="2020-10" db="EMBL/GenBank/DDBJ databases">
        <title>Pygocentrus nattereri (red-bellied piranha) genome, fPygNat1, primary haplotype.</title>
        <authorList>
            <person name="Myers G."/>
            <person name="Meyer A."/>
            <person name="Karagic N."/>
            <person name="Pippel M."/>
            <person name="Winkler S."/>
            <person name="Tracey A."/>
            <person name="Wood J."/>
            <person name="Formenti G."/>
            <person name="Howe K."/>
            <person name="Fedrigo O."/>
            <person name="Jarvis E.D."/>
        </authorList>
    </citation>
    <scope>NUCLEOTIDE SEQUENCE [LARGE SCALE GENOMIC DNA]</scope>
</reference>
<evidence type="ECO:0000256" key="8">
    <source>
        <dbReference type="ARBA" id="ARBA00022989"/>
    </source>
</evidence>
<keyword evidence="6" id="KW-1003">Cell membrane</keyword>
<evidence type="ECO:0000256" key="13">
    <source>
        <dbReference type="RuleBase" id="RU368066"/>
    </source>
</evidence>
<keyword evidence="4" id="KW-0813">Transport</keyword>
<dbReference type="GO" id="GO:0015297">
    <property type="term" value="F:antiporter activity"/>
    <property type="evidence" value="ECO:0007669"/>
    <property type="project" value="UniProtKB-KW"/>
</dbReference>
<dbReference type="PANTHER" id="PTHR12385:SF37">
    <property type="entry name" value="CHOLINE TRANSPORTER-LIKE PROTEIN 4"/>
    <property type="match status" value="1"/>
</dbReference>
<evidence type="ECO:0000256" key="1">
    <source>
        <dbReference type="ARBA" id="ARBA00004141"/>
    </source>
</evidence>
<dbReference type="GO" id="GO:0016324">
    <property type="term" value="C:apical plasma membrane"/>
    <property type="evidence" value="ECO:0007669"/>
    <property type="project" value="UniProtKB-SubCell"/>
</dbReference>
<feature type="transmembrane region" description="Helical" evidence="13">
    <location>
        <begin position="346"/>
        <end position="372"/>
    </location>
</feature>
<feature type="transmembrane region" description="Helical" evidence="13">
    <location>
        <begin position="227"/>
        <end position="247"/>
    </location>
</feature>
<comment type="catalytic activity">
    <reaction evidence="12">
        <text>thiamine diphosphate(out) = thiamine diphosphate(in)</text>
        <dbReference type="Rhea" id="RHEA:75471"/>
        <dbReference type="ChEBI" id="CHEBI:58937"/>
    </reaction>
</comment>
<evidence type="ECO:0000313" key="15">
    <source>
        <dbReference type="Proteomes" id="UP001501920"/>
    </source>
</evidence>
<comment type="catalytic activity">
    <reaction evidence="11">
        <text>choline(out) + n H(+)(in) = choline(in) + n H(+)(out)</text>
        <dbReference type="Rhea" id="RHEA:75463"/>
        <dbReference type="ChEBI" id="CHEBI:15354"/>
        <dbReference type="ChEBI" id="CHEBI:15378"/>
    </reaction>
</comment>
<evidence type="ECO:0000256" key="11">
    <source>
        <dbReference type="ARBA" id="ARBA00035093"/>
    </source>
</evidence>
<dbReference type="Ensembl" id="ENSPNAT00000029482.2">
    <property type="protein sequence ID" value="ENSPNAP00000019572.2"/>
    <property type="gene ID" value="ENSPNAG00000004039.2"/>
</dbReference>
<keyword evidence="9 13" id="KW-0472">Membrane</keyword>
<dbReference type="GO" id="GO:0015871">
    <property type="term" value="P:choline transport"/>
    <property type="evidence" value="ECO:0007669"/>
    <property type="project" value="TreeGrafter"/>
</dbReference>
<evidence type="ECO:0000256" key="2">
    <source>
        <dbReference type="ARBA" id="ARBA00004221"/>
    </source>
</evidence>
<accession>A0A3B4D5E3</accession>
<reference evidence="14" key="3">
    <citation type="submission" date="2025-09" db="UniProtKB">
        <authorList>
            <consortium name="Ensembl"/>
        </authorList>
    </citation>
    <scope>IDENTIFICATION</scope>
</reference>
<name>A0A3B4D5E3_PYGNA</name>
<dbReference type="GO" id="GO:0090422">
    <property type="term" value="F:thiamine pyrophosphate transmembrane transporter activity"/>
    <property type="evidence" value="ECO:0007669"/>
    <property type="project" value="TreeGrafter"/>
</dbReference>
<feature type="transmembrane region" description="Helical" evidence="13">
    <location>
        <begin position="254"/>
        <end position="272"/>
    </location>
</feature>
<evidence type="ECO:0000256" key="10">
    <source>
        <dbReference type="ARBA" id="ARBA00023180"/>
    </source>
</evidence>
<organism evidence="14 15">
    <name type="scientific">Pygocentrus nattereri</name>
    <name type="common">Red-bellied piranha</name>
    <dbReference type="NCBI Taxonomy" id="42514"/>
    <lineage>
        <taxon>Eukaryota</taxon>
        <taxon>Metazoa</taxon>
        <taxon>Chordata</taxon>
        <taxon>Craniata</taxon>
        <taxon>Vertebrata</taxon>
        <taxon>Euteleostomi</taxon>
        <taxon>Actinopterygii</taxon>
        <taxon>Neopterygii</taxon>
        <taxon>Teleostei</taxon>
        <taxon>Ostariophysi</taxon>
        <taxon>Characiformes</taxon>
        <taxon>Characoidei</taxon>
        <taxon>Pygocentrus</taxon>
    </lineage>
</organism>
<dbReference type="AlphaFoldDB" id="A0A3B4D5E3"/>
<dbReference type="GeneTree" id="ENSGT00940000160576"/>
<keyword evidence="5" id="KW-0050">Antiport</keyword>
<evidence type="ECO:0000256" key="5">
    <source>
        <dbReference type="ARBA" id="ARBA00022449"/>
    </source>
</evidence>
<evidence type="ECO:0000256" key="3">
    <source>
        <dbReference type="ARBA" id="ARBA00007168"/>
    </source>
</evidence>
<reference evidence="14" key="2">
    <citation type="submission" date="2025-08" db="UniProtKB">
        <authorList>
            <consortium name="Ensembl"/>
        </authorList>
    </citation>
    <scope>IDENTIFICATION</scope>
</reference>